<keyword evidence="3" id="KW-1185">Reference proteome</keyword>
<proteinExistence type="predicted"/>
<dbReference type="AlphaFoldDB" id="A0A8H7D0B0"/>
<accession>A0A8H7D0B0</accession>
<feature type="region of interest" description="Disordered" evidence="1">
    <location>
        <begin position="199"/>
        <end position="227"/>
    </location>
</feature>
<evidence type="ECO:0000256" key="1">
    <source>
        <dbReference type="SAM" id="MobiDB-lite"/>
    </source>
</evidence>
<evidence type="ECO:0000313" key="2">
    <source>
        <dbReference type="EMBL" id="KAF7354461.1"/>
    </source>
</evidence>
<feature type="compositionally biased region" description="Acidic residues" evidence="1">
    <location>
        <begin position="53"/>
        <end position="82"/>
    </location>
</feature>
<protein>
    <submittedName>
        <fullName evidence="2">Uncharacterized protein</fullName>
    </submittedName>
</protein>
<feature type="compositionally biased region" description="Basic residues" evidence="1">
    <location>
        <begin position="214"/>
        <end position="223"/>
    </location>
</feature>
<dbReference type="EMBL" id="JACAZI010000008">
    <property type="protein sequence ID" value="KAF7354461.1"/>
    <property type="molecule type" value="Genomic_DNA"/>
</dbReference>
<sequence>MPPARAASKSISSSISTLAAKDLASSDDEMDLTLVNSDNDEDSYDSDLHRDDEDSEDECSEEEEEEEEEEDEDNEEEEDGDEPIVLGKRKRGRPAKKPDATADSLPTPRQIEYTTSIYTPDQIAMPRGSRGPPVSEIFSFKSTEPWPVVKSRIRHNIKTALNLTAPIDLDDYNVFTKKLVSNALKIKTHPAAKIIVEPKAASASADKENDDKAKGKKGGKKTKVPNARDILPGNVALNDKIAAIREKWKCPGVTLTLKGEEFATINKPPNNELFDKLDLRALAARSPLLHRRLELNQQKAAAVNNTPQININFPPELVGLFGRPAAPDPAPAAAATPATVPRAAPASDVPMLISPGVDCGPSLSIEAFCALYDLDDDICARFKQFKFKKTDSFRYISLHQLDKMEFMAGEVAELQVAIAKWTVPVV</sequence>
<feature type="compositionally biased region" description="Low complexity" evidence="1">
    <location>
        <begin position="1"/>
        <end position="21"/>
    </location>
</feature>
<reference evidence="2" key="1">
    <citation type="submission" date="2020-05" db="EMBL/GenBank/DDBJ databases">
        <title>Mycena genomes resolve the evolution of fungal bioluminescence.</title>
        <authorList>
            <person name="Tsai I.J."/>
        </authorList>
    </citation>
    <scope>NUCLEOTIDE SEQUENCE</scope>
    <source>
        <strain evidence="2">CCC161011</strain>
    </source>
</reference>
<feature type="region of interest" description="Disordered" evidence="1">
    <location>
        <begin position="1"/>
        <end position="111"/>
    </location>
</feature>
<name>A0A8H7D0B0_9AGAR</name>
<evidence type="ECO:0000313" key="3">
    <source>
        <dbReference type="Proteomes" id="UP000620124"/>
    </source>
</evidence>
<dbReference type="OrthoDB" id="3063862at2759"/>
<dbReference type="Proteomes" id="UP000620124">
    <property type="component" value="Unassembled WGS sequence"/>
</dbReference>
<organism evidence="2 3">
    <name type="scientific">Mycena venus</name>
    <dbReference type="NCBI Taxonomy" id="2733690"/>
    <lineage>
        <taxon>Eukaryota</taxon>
        <taxon>Fungi</taxon>
        <taxon>Dikarya</taxon>
        <taxon>Basidiomycota</taxon>
        <taxon>Agaricomycotina</taxon>
        <taxon>Agaricomycetes</taxon>
        <taxon>Agaricomycetidae</taxon>
        <taxon>Agaricales</taxon>
        <taxon>Marasmiineae</taxon>
        <taxon>Mycenaceae</taxon>
        <taxon>Mycena</taxon>
    </lineage>
</organism>
<comment type="caution">
    <text evidence="2">The sequence shown here is derived from an EMBL/GenBank/DDBJ whole genome shotgun (WGS) entry which is preliminary data.</text>
</comment>
<gene>
    <name evidence="2" type="ORF">MVEN_01135300</name>
</gene>